<dbReference type="InParanoid" id="A0A4Q1BPJ9"/>
<evidence type="ECO:0000313" key="11">
    <source>
        <dbReference type="EMBL" id="RXK39692.1"/>
    </source>
</evidence>
<dbReference type="GO" id="GO:0030686">
    <property type="term" value="C:90S preribosome"/>
    <property type="evidence" value="ECO:0007669"/>
    <property type="project" value="TreeGrafter"/>
</dbReference>
<evidence type="ECO:0000256" key="2">
    <source>
        <dbReference type="ARBA" id="ARBA00010559"/>
    </source>
</evidence>
<sequence>MTSLATQLQSIASLDAARLTSRYGAPVSKSYLFPPKVAAQHDLDAIFSLGQSGFEEISALDPGMEQFEEVLFSESAKKTDRMMLTPTENKNLDVILERCLRRLGKWIGIMAGGKCIEWLVRRFRIHEMNVETVLQVFLPYHDSPNFARMLAILTIPQTSIYHAPFSSLVKDSQPVSRTYIANSISPTRDKSLRLLRDISGMLRQALQDGVAHRALSGFWTATLTELLENSRASRQSLSDGTVKVLVEACVEVMRFKGAGQDANAAVYPPLLLLCRTVRLADEPFLAILEALITPDSGANPSHRVLTLMVLLEDRKALTGGMGEKAGANLSRIEKLGQILIAATEKYSLSSALTIIVSSLVHDIEGNFSALSELADWFDMPTTVIEGMTAQLLLLGSKMDCPPVQKQHCEALLSNLSERHPAIVDNTFRELSTSHQIDGSLIKRVTTDDALINVYSADVSARIKAIKDLKELLLSPISSESDPSADTTSAFKALVDLLGDSNPEVLGAVYDALSVVIDQMDIPSYVKVVRPAFQGLSPDKIIIRKHLDFISNHLTGPDQDDLLFQQLLFPCLLVHRARDIFDQKIKFSFPLDSKKNSHLLQAMTTAFKNIPGSPRPVQAETINLFIFKAIAEAMVASDNFDRHLDFLFSQLKATAAESRLLSILILTRLVHDLRGEHQVSIAVRVLRDAPLSFAASTRQFDNSEQPFAPELLSLIVNKYDSPRTTQRAISGMIAATKNVELPSSSGLTWLGEQRKDAPTTTYGAYARSLYNTANGRNLPPTLAKGLLRHLFTQVADQSLLFLASVWTSSDLSSIRVAALTHARAFIDAATSPDGSSTTDFQVIVPAILLAVQDQAKEIREAAVELLSSVKRSQPLSAASNIEIYALDNIYGLRSNMIQLLKQSDLRQYLDMLLNASKELIMDHKRLVVLHASQPGSEGNKKEIIRHKRSVISWLLSHLTAWRSYRERLALLSTLSGINDGGVFRGSLPLLKSLIEPANEERAWVESLDQSQRTAYLETLTRCISQSALPSLSDPESDGWIFLLSALTMTHDADVGRSVRFLTLQRVAGGVFKGLPSELKRVYFTEIIRSSLKLVGNDDPRPSLQILRSLHLEPDDLSAVINKLGDRFEMPTTRKKMADIDSSSAQVDEAVSELTVLFDSRDWSTLPGNVSLVAALMGTLWNLLTKKQLIKEGIDYLEQELLGAILAIVSKITDPVELQRSNVGIEVIIKVIRASNNPRTSERALLIASELARLIPDAVLHNTMPIFTFMGASDFQRDDAYTFGVVEKTVSSIVPVMIRSLRLKASSRLELYTEASSFLSIFTDMSGRLPKHRTLAFFVHLVTSLGAEDFLAPVGMLLAEKANKGGRSFSSQVLELPLNIAAAFDQSTRLEALKEIMDEILRLLDDLTPSDNPKKAFLNRLPSDQPLDPLRSIPLLLASVAGITKQLIGKSCDQSIVERVVEQLVVVSGKVATPLLAETDLDKLSRKALDAVMQLLSASNFFDVTVKLLSGGDTKVQRVALDILVERLPLVKPEIRSKSIISMAEVINHTSNLLNSSSGNTSLNALRIIASTASSSEDAFLAQAVPKVLEAITSGKKSSFIIGLLGLSDVLIHHLKSRYIPYIANNINVVLPLTNHSSPIISKEAFTVLSALIDTVPTFINSKQLGSLLSTFVNYREKDAKISLGAINITTKKISTKILFPTILELWKGIQDMSVETIQGFFDLLRLTLKHADKTILPSLMKGIFAFFLEVFDLRHQLQRREISPEVINNIEESAIGSFLELVTKLSEASFKPLFVRLYDWAVIDLSEGSNKDEKRLVQRKIVLLHVMQGLLIKFRHLLSPYMSTLLPHIQELLQSYSTGHMTDLTLWQLLLSTLTTSFQVDASTFYTDKIHLELIPLLISQLSIPTRDLSDLLITSESPLGDCLAQLAKSTTSDTVLKALNTALCIKTRDDEVKVRMSALIVLDKVWETQAEEMLGLVPETVSEFLAELLEDENSDVERLTRGVLAKIEKMTGPLKEYLE</sequence>
<dbReference type="STRING" id="5217.A0A4Q1BPJ9"/>
<dbReference type="OrthoDB" id="31183at2759"/>
<evidence type="ECO:0000256" key="8">
    <source>
        <dbReference type="PROSITE-ProRule" id="PRU00103"/>
    </source>
</evidence>
<proteinExistence type="inferred from homology"/>
<dbReference type="VEuPathDB" id="FungiDB:TREMEDRAFT_42810"/>
<dbReference type="InterPro" id="IPR011989">
    <property type="entry name" value="ARM-like"/>
</dbReference>
<evidence type="ECO:0000313" key="12">
    <source>
        <dbReference type="Proteomes" id="UP000289152"/>
    </source>
</evidence>
<keyword evidence="7 9" id="KW-0687">Ribonucleoprotein</keyword>
<protein>
    <recommendedName>
        <fullName evidence="3 9">U3 small nucleolar RNA-associated protein 10</fullName>
    </recommendedName>
</protein>
<dbReference type="GO" id="GO:0045943">
    <property type="term" value="P:positive regulation of transcription by RNA polymerase I"/>
    <property type="evidence" value="ECO:0007669"/>
    <property type="project" value="TreeGrafter"/>
</dbReference>
<evidence type="ECO:0000256" key="6">
    <source>
        <dbReference type="ARBA" id="ARBA00023242"/>
    </source>
</evidence>
<dbReference type="Gene3D" id="1.25.10.10">
    <property type="entry name" value="Leucine-rich Repeat Variant"/>
    <property type="match status" value="3"/>
</dbReference>
<evidence type="ECO:0000256" key="5">
    <source>
        <dbReference type="ARBA" id="ARBA00022552"/>
    </source>
</evidence>
<evidence type="ECO:0000256" key="7">
    <source>
        <dbReference type="ARBA" id="ARBA00023274"/>
    </source>
</evidence>
<keyword evidence="4 9" id="KW-0690">Ribosome biogenesis</keyword>
<evidence type="ECO:0000256" key="9">
    <source>
        <dbReference type="RuleBase" id="RU367065"/>
    </source>
</evidence>
<keyword evidence="6 9" id="KW-0539">Nucleus</keyword>
<dbReference type="InterPro" id="IPR040191">
    <property type="entry name" value="UTP10"/>
</dbReference>
<comment type="subcellular location">
    <subcellularLocation>
        <location evidence="1 9">Nucleus</location>
        <location evidence="1 9">Nucleolus</location>
    </subcellularLocation>
</comment>
<dbReference type="GO" id="GO:0000462">
    <property type="term" value="P:maturation of SSU-rRNA from tricistronic rRNA transcript (SSU-rRNA, 5.8S rRNA, LSU-rRNA)"/>
    <property type="evidence" value="ECO:0007669"/>
    <property type="project" value="TreeGrafter"/>
</dbReference>
<dbReference type="GO" id="GO:0030515">
    <property type="term" value="F:snoRNA binding"/>
    <property type="evidence" value="ECO:0007669"/>
    <property type="project" value="TreeGrafter"/>
</dbReference>
<comment type="function">
    <text evidence="9">Involved in nucleolar processing of pre-18S ribosomal RNA.</text>
</comment>
<comment type="caution">
    <text evidence="11">The sequence shown here is derived from an EMBL/GenBank/DDBJ whole genome shotgun (WGS) entry which is preliminary data.</text>
</comment>
<feature type="repeat" description="HEAT" evidence="8">
    <location>
        <begin position="842"/>
        <end position="879"/>
    </location>
</feature>
<dbReference type="GO" id="GO:0034455">
    <property type="term" value="C:t-UTP complex"/>
    <property type="evidence" value="ECO:0007669"/>
    <property type="project" value="TreeGrafter"/>
</dbReference>
<dbReference type="SUPFAM" id="SSF48371">
    <property type="entry name" value="ARM repeat"/>
    <property type="match status" value="2"/>
</dbReference>
<comment type="similarity">
    <text evidence="2 9">Belongs to the HEATR1/UTP10 family.</text>
</comment>
<dbReference type="PROSITE" id="PS50077">
    <property type="entry name" value="HEAT_REPEAT"/>
    <property type="match status" value="1"/>
</dbReference>
<evidence type="ECO:0000256" key="4">
    <source>
        <dbReference type="ARBA" id="ARBA00022517"/>
    </source>
</evidence>
<dbReference type="SMART" id="SM01036">
    <property type="entry name" value="BP28CT"/>
    <property type="match status" value="1"/>
</dbReference>
<evidence type="ECO:0000259" key="10">
    <source>
        <dbReference type="SMART" id="SM01036"/>
    </source>
</evidence>
<dbReference type="PANTHER" id="PTHR13457:SF1">
    <property type="entry name" value="HEAT REPEAT-CONTAINING PROTEIN 1"/>
    <property type="match status" value="1"/>
</dbReference>
<accession>A0A4Q1BPJ9</accession>
<keyword evidence="5 9" id="KW-0698">rRNA processing</keyword>
<dbReference type="GO" id="GO:0032040">
    <property type="term" value="C:small-subunit processome"/>
    <property type="evidence" value="ECO:0007669"/>
    <property type="project" value="TreeGrafter"/>
</dbReference>
<reference evidence="11 12" key="1">
    <citation type="submission" date="2016-06" db="EMBL/GenBank/DDBJ databases">
        <title>Evolution of pathogenesis and genome organization in the Tremellales.</title>
        <authorList>
            <person name="Cuomo C."/>
            <person name="Litvintseva A."/>
            <person name="Heitman J."/>
            <person name="Chen Y."/>
            <person name="Sun S."/>
            <person name="Springer D."/>
            <person name="Dromer F."/>
            <person name="Young S."/>
            <person name="Zeng Q."/>
            <person name="Chapman S."/>
            <person name="Gujja S."/>
            <person name="Saif S."/>
            <person name="Birren B."/>
        </authorList>
    </citation>
    <scope>NUCLEOTIDE SEQUENCE [LARGE SCALE GENOMIC DNA]</scope>
    <source>
        <strain evidence="11 12">ATCC 28783</strain>
    </source>
</reference>
<dbReference type="PANTHER" id="PTHR13457">
    <property type="entry name" value="BAP28"/>
    <property type="match status" value="1"/>
</dbReference>
<dbReference type="InterPro" id="IPR022125">
    <property type="entry name" value="U3snoRNP10_N"/>
</dbReference>
<evidence type="ECO:0000256" key="3">
    <source>
        <dbReference type="ARBA" id="ARBA00015399"/>
    </source>
</evidence>
<evidence type="ECO:0000256" key="1">
    <source>
        <dbReference type="ARBA" id="ARBA00004604"/>
    </source>
</evidence>
<dbReference type="InterPro" id="IPR016024">
    <property type="entry name" value="ARM-type_fold"/>
</dbReference>
<dbReference type="Pfam" id="PF08146">
    <property type="entry name" value="BP28CT"/>
    <property type="match status" value="1"/>
</dbReference>
<dbReference type="Pfam" id="PF12397">
    <property type="entry name" value="U3snoRNP10"/>
    <property type="match status" value="1"/>
</dbReference>
<dbReference type="InterPro" id="IPR012954">
    <property type="entry name" value="BP28_C_dom"/>
</dbReference>
<keyword evidence="12" id="KW-1185">Reference proteome</keyword>
<dbReference type="InterPro" id="IPR021133">
    <property type="entry name" value="HEAT_type_2"/>
</dbReference>
<dbReference type="FunCoup" id="A0A4Q1BPJ9">
    <property type="interactions" value="625"/>
</dbReference>
<comment type="subunit">
    <text evidence="9">Component of the ribosomal small subunit (SSU) processome.</text>
</comment>
<gene>
    <name evidence="11" type="ORF">M231_03047</name>
</gene>
<dbReference type="Proteomes" id="UP000289152">
    <property type="component" value="Unassembled WGS sequence"/>
</dbReference>
<organism evidence="11 12">
    <name type="scientific">Tremella mesenterica</name>
    <name type="common">Jelly fungus</name>
    <dbReference type="NCBI Taxonomy" id="5217"/>
    <lineage>
        <taxon>Eukaryota</taxon>
        <taxon>Fungi</taxon>
        <taxon>Dikarya</taxon>
        <taxon>Basidiomycota</taxon>
        <taxon>Agaricomycotina</taxon>
        <taxon>Tremellomycetes</taxon>
        <taxon>Tremellales</taxon>
        <taxon>Tremellaceae</taxon>
        <taxon>Tremella</taxon>
    </lineage>
</organism>
<name>A0A4Q1BPJ9_TREME</name>
<dbReference type="EMBL" id="SDIL01000028">
    <property type="protein sequence ID" value="RXK39692.1"/>
    <property type="molecule type" value="Genomic_DNA"/>
</dbReference>
<feature type="domain" description="BP28 C-terminal" evidence="10">
    <location>
        <begin position="1732"/>
        <end position="1884"/>
    </location>
</feature>